<feature type="domain" description="GGDEF" evidence="4">
    <location>
        <begin position="474"/>
        <end position="607"/>
    </location>
</feature>
<sequence length="616" mass="70429">MTTMNSELTHLDQADTAHALEIAPRVWWVGHVLDDDVFQCHVYLIEQGDQSVLFDPGSRLTFPGTLRKIEEVIPFTRIRYFVCHHQDPDITAALPLIDEMTDRPDAVIVTHWRAEALLKHYGLKMPFWLVDQHDWRLPLDDRELRFVFTPYAHFPGAFCTFDPSTGVLFSSDLYGGFTARPTLVAQDESHFEALRPFHEHYMPSRDILNYALSRIEQYPVKIIAAQHGSIIPERLVSYMTDKLKHLDCGIYLFAQGNTDIQRLSHLNETLREITQTMLLYRDFRDIADRLFHVVSRNLPVEKIDYYARLEDGTLLTLSHETRFSGVVGDAPAEVLAILGMTRPEWEMAHASMDPDLHGHTLHTGFFCSRHTEDDELVVTMPLFSPQRERIEAAALIYLQRENDVTPEQEQVIQQIAMPLQVALEREMIYRSIDSKRKEAYQRSIRDPLTGLFTRVYMQDVMERQCSLQDRDENALVSALMIDVDHFKTVNDTYGHPAGDEVLKQVATVMRQAVRDTDIPVRFGGEEFILFLVGTTPTDAGRSAERIRSAIETHAFEVNQDAPIPLTVSLGLAFRDPFEPLDSLILRADEALYRAKLAGRNRCEIAVTQRSGVVVVG</sequence>
<dbReference type="SUPFAM" id="SSF55073">
    <property type="entry name" value="Nucleotide cyclase"/>
    <property type="match status" value="1"/>
</dbReference>
<dbReference type="Pfam" id="PF00990">
    <property type="entry name" value="GGDEF"/>
    <property type="match status" value="1"/>
</dbReference>
<accession>I3YBN3</accession>
<reference evidence="5 6" key="1">
    <citation type="submission" date="2012-06" db="EMBL/GenBank/DDBJ databases">
        <title>Complete sequence of Thiocystis violascens DSM 198.</title>
        <authorList>
            <consortium name="US DOE Joint Genome Institute"/>
            <person name="Lucas S."/>
            <person name="Han J."/>
            <person name="Lapidus A."/>
            <person name="Cheng J.-F."/>
            <person name="Goodwin L."/>
            <person name="Pitluck S."/>
            <person name="Peters L."/>
            <person name="Ovchinnikova G."/>
            <person name="Teshima H."/>
            <person name="Detter J.C."/>
            <person name="Han C."/>
            <person name="Tapia R."/>
            <person name="Land M."/>
            <person name="Hauser L."/>
            <person name="Kyrpides N."/>
            <person name="Ivanova N."/>
            <person name="Pagani I."/>
            <person name="Vogl K."/>
            <person name="Liu Z."/>
            <person name="Frigaard N.-U."/>
            <person name="Bryant D."/>
            <person name="Woyke T."/>
        </authorList>
    </citation>
    <scope>NUCLEOTIDE SEQUENCE [LARGE SCALE GENOMIC DNA]</scope>
    <source>
        <strain evidence="6">ATCC 17096 / DSM 198 / 6111</strain>
    </source>
</reference>
<dbReference type="CDD" id="cd01949">
    <property type="entry name" value="GGDEF"/>
    <property type="match status" value="1"/>
</dbReference>
<evidence type="ECO:0000256" key="3">
    <source>
        <dbReference type="ARBA" id="ARBA00034247"/>
    </source>
</evidence>
<dbReference type="CDD" id="cd07709">
    <property type="entry name" value="flavodiiron_proteins_MBL-fold"/>
    <property type="match status" value="1"/>
</dbReference>
<dbReference type="PANTHER" id="PTHR45138:SF9">
    <property type="entry name" value="DIGUANYLATE CYCLASE DGCM-RELATED"/>
    <property type="match status" value="1"/>
</dbReference>
<dbReference type="InterPro" id="IPR043128">
    <property type="entry name" value="Rev_trsase/Diguanyl_cyclase"/>
</dbReference>
<dbReference type="NCBIfam" id="TIGR00254">
    <property type="entry name" value="GGDEF"/>
    <property type="match status" value="1"/>
</dbReference>
<dbReference type="InterPro" id="IPR045761">
    <property type="entry name" value="ODP_dom"/>
</dbReference>
<dbReference type="EMBL" id="CP003154">
    <property type="protein sequence ID" value="AFL74401.1"/>
    <property type="molecule type" value="Genomic_DNA"/>
</dbReference>
<dbReference type="SUPFAM" id="SSF56281">
    <property type="entry name" value="Metallo-hydrolase/oxidoreductase"/>
    <property type="match status" value="1"/>
</dbReference>
<dbReference type="InterPro" id="IPR036866">
    <property type="entry name" value="RibonucZ/Hydroxyglut_hydro"/>
</dbReference>
<gene>
    <name evidence="5" type="ordered locus">Thivi_2460</name>
</gene>
<comment type="cofactor">
    <cofactor evidence="1">
        <name>Mg(2+)</name>
        <dbReference type="ChEBI" id="CHEBI:18420"/>
    </cofactor>
</comment>
<dbReference type="FunFam" id="3.30.70.270:FF:000001">
    <property type="entry name" value="Diguanylate cyclase domain protein"/>
    <property type="match status" value="1"/>
</dbReference>
<evidence type="ECO:0000256" key="2">
    <source>
        <dbReference type="ARBA" id="ARBA00012528"/>
    </source>
</evidence>
<dbReference type="Pfam" id="PF19583">
    <property type="entry name" value="ODP"/>
    <property type="match status" value="1"/>
</dbReference>
<protein>
    <recommendedName>
        <fullName evidence="2">diguanylate cyclase</fullName>
        <ecNumber evidence="2">2.7.7.65</ecNumber>
    </recommendedName>
</protein>
<dbReference type="InterPro" id="IPR050469">
    <property type="entry name" value="Diguanylate_Cyclase"/>
</dbReference>
<dbReference type="KEGG" id="tvi:Thivi_2460"/>
<dbReference type="Proteomes" id="UP000006062">
    <property type="component" value="Chromosome"/>
</dbReference>
<evidence type="ECO:0000256" key="1">
    <source>
        <dbReference type="ARBA" id="ARBA00001946"/>
    </source>
</evidence>
<dbReference type="SMART" id="SM00849">
    <property type="entry name" value="Lactamase_B"/>
    <property type="match status" value="1"/>
</dbReference>
<dbReference type="STRING" id="765911.Thivi_2460"/>
<name>I3YBN3_THIV6</name>
<comment type="catalytic activity">
    <reaction evidence="3">
        <text>2 GTP = 3',3'-c-di-GMP + 2 diphosphate</text>
        <dbReference type="Rhea" id="RHEA:24898"/>
        <dbReference type="ChEBI" id="CHEBI:33019"/>
        <dbReference type="ChEBI" id="CHEBI:37565"/>
        <dbReference type="ChEBI" id="CHEBI:58805"/>
        <dbReference type="EC" id="2.7.7.65"/>
    </reaction>
</comment>
<evidence type="ECO:0000259" key="4">
    <source>
        <dbReference type="PROSITE" id="PS50887"/>
    </source>
</evidence>
<dbReference type="Gene3D" id="3.60.15.10">
    <property type="entry name" value="Ribonuclease Z/Hydroxyacylglutathione hydrolase-like"/>
    <property type="match status" value="1"/>
</dbReference>
<dbReference type="HOGENOM" id="CLU_035803_0_0_6"/>
<evidence type="ECO:0000313" key="6">
    <source>
        <dbReference type="Proteomes" id="UP000006062"/>
    </source>
</evidence>
<dbReference type="PROSITE" id="PS50887">
    <property type="entry name" value="GGDEF"/>
    <property type="match status" value="1"/>
</dbReference>
<dbReference type="GO" id="GO:0052621">
    <property type="term" value="F:diguanylate cyclase activity"/>
    <property type="evidence" value="ECO:0007669"/>
    <property type="project" value="UniProtKB-EC"/>
</dbReference>
<dbReference type="EC" id="2.7.7.65" evidence="2"/>
<dbReference type="eggNOG" id="COG3706">
    <property type="taxonomic scope" value="Bacteria"/>
</dbReference>
<dbReference type="InterPro" id="IPR001279">
    <property type="entry name" value="Metallo-B-lactamas"/>
</dbReference>
<dbReference type="SMART" id="SM00267">
    <property type="entry name" value="GGDEF"/>
    <property type="match status" value="1"/>
</dbReference>
<evidence type="ECO:0000313" key="5">
    <source>
        <dbReference type="EMBL" id="AFL74401.1"/>
    </source>
</evidence>
<keyword evidence="6" id="KW-1185">Reference proteome</keyword>
<dbReference type="InterPro" id="IPR029787">
    <property type="entry name" value="Nucleotide_cyclase"/>
</dbReference>
<dbReference type="Gene3D" id="3.30.70.270">
    <property type="match status" value="1"/>
</dbReference>
<dbReference type="AlphaFoldDB" id="I3YBN3"/>
<dbReference type="InterPro" id="IPR000160">
    <property type="entry name" value="GGDEF_dom"/>
</dbReference>
<dbReference type="PANTHER" id="PTHR45138">
    <property type="entry name" value="REGULATORY COMPONENTS OF SENSORY TRANSDUCTION SYSTEM"/>
    <property type="match status" value="1"/>
</dbReference>
<proteinExistence type="predicted"/>
<organism evidence="5 6">
    <name type="scientific">Thiocystis violascens (strain ATCC 17096 / DSM 198 / 6111)</name>
    <name type="common">Chromatium violascens</name>
    <dbReference type="NCBI Taxonomy" id="765911"/>
    <lineage>
        <taxon>Bacteria</taxon>
        <taxon>Pseudomonadati</taxon>
        <taxon>Pseudomonadota</taxon>
        <taxon>Gammaproteobacteria</taxon>
        <taxon>Chromatiales</taxon>
        <taxon>Chromatiaceae</taxon>
        <taxon>Thiocystis</taxon>
    </lineage>
</organism>
<dbReference type="eggNOG" id="COG0426">
    <property type="taxonomic scope" value="Bacteria"/>
</dbReference>